<feature type="active site" description="Charge relay system" evidence="5">
    <location>
        <position position="153"/>
    </location>
</feature>
<dbReference type="Gene3D" id="3.30.70.80">
    <property type="entry name" value="Peptidase S8 propeptide/proteinase inhibitor I9"/>
    <property type="match status" value="1"/>
</dbReference>
<dbReference type="InterPro" id="IPR037045">
    <property type="entry name" value="S8pro/Inhibitor_I9_sf"/>
</dbReference>
<feature type="domain" description="Peptidase S8/S53" evidence="8">
    <location>
        <begin position="145"/>
        <end position="354"/>
    </location>
</feature>
<dbReference type="InterPro" id="IPR036852">
    <property type="entry name" value="Peptidase_S8/S53_dom_sf"/>
</dbReference>
<dbReference type="InterPro" id="IPR022398">
    <property type="entry name" value="Peptidase_S8_His-AS"/>
</dbReference>
<evidence type="ECO:0000256" key="3">
    <source>
        <dbReference type="ARBA" id="ARBA00022801"/>
    </source>
</evidence>
<dbReference type="SUPFAM" id="SSF54897">
    <property type="entry name" value="Protease propeptides/inhibitors"/>
    <property type="match status" value="1"/>
</dbReference>
<feature type="active site" description="Charge relay system" evidence="5">
    <location>
        <position position="185"/>
    </location>
</feature>
<dbReference type="OrthoDB" id="206201at2759"/>
<dbReference type="AlphaFoldDB" id="A0A4P9XP55"/>
<keyword evidence="3 5" id="KW-0378">Hydrolase</keyword>
<dbReference type="PROSITE" id="PS51892">
    <property type="entry name" value="SUBTILASE"/>
    <property type="match status" value="1"/>
</dbReference>
<dbReference type="Gene3D" id="3.40.50.200">
    <property type="entry name" value="Peptidase S8/S53 domain"/>
    <property type="match status" value="1"/>
</dbReference>
<dbReference type="GO" id="GO:0006508">
    <property type="term" value="P:proteolysis"/>
    <property type="evidence" value="ECO:0007669"/>
    <property type="project" value="UniProtKB-KW"/>
</dbReference>
<feature type="domain" description="Inhibitor I9" evidence="9">
    <location>
        <begin position="64"/>
        <end position="111"/>
    </location>
</feature>
<protein>
    <submittedName>
        <fullName evidence="10">Putative secreted subtilisin-like serine protease</fullName>
    </submittedName>
</protein>
<dbReference type="InterPro" id="IPR023827">
    <property type="entry name" value="Peptidase_S8_Asp-AS"/>
</dbReference>
<dbReference type="FunFam" id="3.40.50.200:FF:000014">
    <property type="entry name" value="Proteinase K"/>
    <property type="match status" value="1"/>
</dbReference>
<dbReference type="STRING" id="78915.A0A4P9XP55"/>
<dbReference type="Pfam" id="PF05922">
    <property type="entry name" value="Inhibitor_I9"/>
    <property type="match status" value="1"/>
</dbReference>
<proteinExistence type="inferred from homology"/>
<dbReference type="InterPro" id="IPR015500">
    <property type="entry name" value="Peptidase_S8_subtilisin-rel"/>
</dbReference>
<feature type="chain" id="PRO_5020439156" evidence="7">
    <location>
        <begin position="22"/>
        <end position="392"/>
    </location>
</feature>
<dbReference type="PRINTS" id="PR00723">
    <property type="entry name" value="SUBTILISIN"/>
</dbReference>
<evidence type="ECO:0000256" key="6">
    <source>
        <dbReference type="RuleBase" id="RU003355"/>
    </source>
</evidence>
<dbReference type="EMBL" id="KZ992676">
    <property type="protein sequence ID" value="RKP07756.1"/>
    <property type="molecule type" value="Genomic_DNA"/>
</dbReference>
<evidence type="ECO:0000259" key="8">
    <source>
        <dbReference type="Pfam" id="PF00082"/>
    </source>
</evidence>
<dbReference type="PROSITE" id="PS00137">
    <property type="entry name" value="SUBTILASE_HIS"/>
    <property type="match status" value="1"/>
</dbReference>
<evidence type="ECO:0000256" key="2">
    <source>
        <dbReference type="ARBA" id="ARBA00022670"/>
    </source>
</evidence>
<evidence type="ECO:0000256" key="7">
    <source>
        <dbReference type="SAM" id="SignalP"/>
    </source>
</evidence>
<evidence type="ECO:0000256" key="5">
    <source>
        <dbReference type="PROSITE-ProRule" id="PRU01240"/>
    </source>
</evidence>
<gene>
    <name evidence="10" type="ORF">THASP1DRAFT_30427</name>
</gene>
<dbReference type="PANTHER" id="PTHR43806:SF11">
    <property type="entry name" value="CEREVISIN-RELATED"/>
    <property type="match status" value="1"/>
</dbReference>
<evidence type="ECO:0000313" key="11">
    <source>
        <dbReference type="Proteomes" id="UP000271241"/>
    </source>
</evidence>
<dbReference type="InterPro" id="IPR000209">
    <property type="entry name" value="Peptidase_S8/S53_dom"/>
</dbReference>
<organism evidence="10 11">
    <name type="scientific">Thamnocephalis sphaerospora</name>
    <dbReference type="NCBI Taxonomy" id="78915"/>
    <lineage>
        <taxon>Eukaryota</taxon>
        <taxon>Fungi</taxon>
        <taxon>Fungi incertae sedis</taxon>
        <taxon>Zoopagomycota</taxon>
        <taxon>Zoopagomycotina</taxon>
        <taxon>Zoopagomycetes</taxon>
        <taxon>Zoopagales</taxon>
        <taxon>Sigmoideomycetaceae</taxon>
        <taxon>Thamnocephalis</taxon>
    </lineage>
</organism>
<evidence type="ECO:0000259" key="9">
    <source>
        <dbReference type="Pfam" id="PF05922"/>
    </source>
</evidence>
<dbReference type="Pfam" id="PF00082">
    <property type="entry name" value="Peptidase_S8"/>
    <property type="match status" value="1"/>
</dbReference>
<name>A0A4P9XP55_9FUNG</name>
<feature type="signal peptide" evidence="7">
    <location>
        <begin position="1"/>
        <end position="21"/>
    </location>
</feature>
<dbReference type="PANTHER" id="PTHR43806">
    <property type="entry name" value="PEPTIDASE S8"/>
    <property type="match status" value="1"/>
</dbReference>
<dbReference type="InterPro" id="IPR010259">
    <property type="entry name" value="S8pro/Inhibitor_I9"/>
</dbReference>
<feature type="active site" description="Charge relay system" evidence="5">
    <location>
        <position position="338"/>
    </location>
</feature>
<keyword evidence="4 5" id="KW-0720">Serine protease</keyword>
<accession>A0A4P9XP55</accession>
<dbReference type="InterPro" id="IPR050131">
    <property type="entry name" value="Peptidase_S8_subtilisin-like"/>
</dbReference>
<comment type="similarity">
    <text evidence="1 5 6">Belongs to the peptidase S8 family.</text>
</comment>
<dbReference type="PROSITE" id="PS00136">
    <property type="entry name" value="SUBTILASE_ASP"/>
    <property type="match status" value="1"/>
</dbReference>
<dbReference type="GO" id="GO:0004252">
    <property type="term" value="F:serine-type endopeptidase activity"/>
    <property type="evidence" value="ECO:0007669"/>
    <property type="project" value="UniProtKB-UniRule"/>
</dbReference>
<keyword evidence="2 5" id="KW-0645">Protease</keyword>
<dbReference type="CDD" id="cd04077">
    <property type="entry name" value="Peptidases_S8_PCSK9_ProteinaseK_like"/>
    <property type="match status" value="1"/>
</dbReference>
<reference evidence="11" key="1">
    <citation type="journal article" date="2018" name="Nat. Microbiol.">
        <title>Leveraging single-cell genomics to expand the fungal tree of life.</title>
        <authorList>
            <person name="Ahrendt S.R."/>
            <person name="Quandt C.A."/>
            <person name="Ciobanu D."/>
            <person name="Clum A."/>
            <person name="Salamov A."/>
            <person name="Andreopoulos B."/>
            <person name="Cheng J.F."/>
            <person name="Woyke T."/>
            <person name="Pelin A."/>
            <person name="Henrissat B."/>
            <person name="Reynolds N.K."/>
            <person name="Benny G.L."/>
            <person name="Smith M.E."/>
            <person name="James T.Y."/>
            <person name="Grigoriev I.V."/>
        </authorList>
    </citation>
    <scope>NUCLEOTIDE SEQUENCE [LARGE SCALE GENOMIC DNA]</scope>
    <source>
        <strain evidence="11">RSA 1356</strain>
    </source>
</reference>
<sequence>MKFFTISTLAAVLLFAVTATATVDQPADFKVSDVLASRIADAYIVKLRPGTQPNTFLTGFGVQSADSQGIQHVYDHGNFQGFASKLTPEEVERLRQDSNVESVEPQRVMRIAARQSQPPSWGLTRISQRRRDLDSPYIYPGSAGEDIDVWIIDSGIQDSHPDFEGRATFAKNFVRGEADTDLNGHGTHVAGTVGSRTYGVAKRANLFGVKVLDSDGYGTDADVIAGIQYVAKNARPGSSVVNMSLGGGKSYAIDASIAAAVSAGIPFIVAAGNDKENACAGSPSGNRKVFTVAASDQNDAQASYSNYGRCVQAYAPGTDITSLWKGRNNAIKTISGTSMASPHVAGVAAIYLSTGKIRSVGELYIALRENATPGVIKRSTPGTPNKLIYSLP</sequence>
<evidence type="ECO:0000313" key="10">
    <source>
        <dbReference type="EMBL" id="RKP07756.1"/>
    </source>
</evidence>
<dbReference type="GO" id="GO:0005615">
    <property type="term" value="C:extracellular space"/>
    <property type="evidence" value="ECO:0007669"/>
    <property type="project" value="TreeGrafter"/>
</dbReference>
<dbReference type="Proteomes" id="UP000271241">
    <property type="component" value="Unassembled WGS sequence"/>
</dbReference>
<dbReference type="PROSITE" id="PS00138">
    <property type="entry name" value="SUBTILASE_SER"/>
    <property type="match status" value="1"/>
</dbReference>
<dbReference type="SUPFAM" id="SSF52743">
    <property type="entry name" value="Subtilisin-like"/>
    <property type="match status" value="1"/>
</dbReference>
<dbReference type="InterPro" id="IPR023828">
    <property type="entry name" value="Peptidase_S8_Ser-AS"/>
</dbReference>
<evidence type="ECO:0000256" key="1">
    <source>
        <dbReference type="ARBA" id="ARBA00011073"/>
    </source>
</evidence>
<dbReference type="InterPro" id="IPR034193">
    <property type="entry name" value="PCSK9_ProteinaseK-like"/>
</dbReference>
<keyword evidence="7" id="KW-0732">Signal</keyword>
<keyword evidence="11" id="KW-1185">Reference proteome</keyword>
<evidence type="ECO:0000256" key="4">
    <source>
        <dbReference type="ARBA" id="ARBA00022825"/>
    </source>
</evidence>